<evidence type="ECO:0000313" key="1">
    <source>
        <dbReference type="EMBL" id="CAG5123986.1"/>
    </source>
</evidence>
<comment type="caution">
    <text evidence="1">The sequence shown here is derived from an EMBL/GenBank/DDBJ whole genome shotgun (WGS) entry which is preliminary data.</text>
</comment>
<dbReference type="Proteomes" id="UP000678393">
    <property type="component" value="Unassembled WGS sequence"/>
</dbReference>
<keyword evidence="2" id="KW-1185">Reference proteome</keyword>
<evidence type="ECO:0000313" key="2">
    <source>
        <dbReference type="Proteomes" id="UP000678393"/>
    </source>
</evidence>
<reference evidence="1" key="1">
    <citation type="submission" date="2021-04" db="EMBL/GenBank/DDBJ databases">
        <authorList>
            <consortium name="Molecular Ecology Group"/>
        </authorList>
    </citation>
    <scope>NUCLEOTIDE SEQUENCE</scope>
</reference>
<dbReference type="OrthoDB" id="6754907at2759"/>
<proteinExistence type="predicted"/>
<gene>
    <name evidence="1" type="ORF">CUNI_LOCUS9544</name>
</gene>
<dbReference type="EMBL" id="CAJHNH020001669">
    <property type="protein sequence ID" value="CAG5123986.1"/>
    <property type="molecule type" value="Genomic_DNA"/>
</dbReference>
<name>A0A8S3ZA89_9EUPU</name>
<dbReference type="AlphaFoldDB" id="A0A8S3ZA89"/>
<feature type="non-terminal residue" evidence="1">
    <location>
        <position position="142"/>
    </location>
</feature>
<accession>A0A8S3ZA89</accession>
<sequence>MTTVIIYLVYDGKEEAVEFFSDDTVEDVRNLLRTAALAEPEDELKLYSEKGHLIFISPKMKPNDPTTRYVLKVIPKTIPMLARVGLNIINYVTHVSPSRIQRPTDRRKILLTQLEKTITECEMPETLVNLQQKYKRIIVAVN</sequence>
<protein>
    <submittedName>
        <fullName evidence="1">Uncharacterized protein</fullName>
    </submittedName>
</protein>
<organism evidence="1 2">
    <name type="scientific">Candidula unifasciata</name>
    <dbReference type="NCBI Taxonomy" id="100452"/>
    <lineage>
        <taxon>Eukaryota</taxon>
        <taxon>Metazoa</taxon>
        <taxon>Spiralia</taxon>
        <taxon>Lophotrochozoa</taxon>
        <taxon>Mollusca</taxon>
        <taxon>Gastropoda</taxon>
        <taxon>Heterobranchia</taxon>
        <taxon>Euthyneura</taxon>
        <taxon>Panpulmonata</taxon>
        <taxon>Eupulmonata</taxon>
        <taxon>Stylommatophora</taxon>
        <taxon>Helicina</taxon>
        <taxon>Helicoidea</taxon>
        <taxon>Geomitridae</taxon>
        <taxon>Candidula</taxon>
    </lineage>
</organism>